<name>A0ABV8VWP5_9BACI</name>
<dbReference type="PANTHER" id="PTHR46630:SF1">
    <property type="entry name" value="TETRATRICOPEPTIDE REPEAT PROTEIN 29"/>
    <property type="match status" value="1"/>
</dbReference>
<keyword evidence="3" id="KW-0677">Repeat</keyword>
<dbReference type="SMART" id="SM00028">
    <property type="entry name" value="TPR"/>
    <property type="match status" value="4"/>
</dbReference>
<reference evidence="8" key="1">
    <citation type="journal article" date="2019" name="Int. J. Syst. Evol. Microbiol.">
        <title>The Global Catalogue of Microorganisms (GCM) 10K type strain sequencing project: providing services to taxonomists for standard genome sequencing and annotation.</title>
        <authorList>
            <consortium name="The Broad Institute Genomics Platform"/>
            <consortium name="The Broad Institute Genome Sequencing Center for Infectious Disease"/>
            <person name="Wu L."/>
            <person name="Ma J."/>
        </authorList>
    </citation>
    <scope>NUCLEOTIDE SEQUENCE [LARGE SCALE GENOMIC DNA]</scope>
    <source>
        <strain evidence="8">KACC 14058</strain>
    </source>
</reference>
<evidence type="ECO:0000256" key="2">
    <source>
        <dbReference type="ARBA" id="ARBA00022490"/>
    </source>
</evidence>
<dbReference type="SUPFAM" id="SSF48452">
    <property type="entry name" value="TPR-like"/>
    <property type="match status" value="1"/>
</dbReference>
<accession>A0ABV8VWP5</accession>
<evidence type="ECO:0000313" key="7">
    <source>
        <dbReference type="EMBL" id="MFC4388941.1"/>
    </source>
</evidence>
<keyword evidence="4 6" id="KW-0802">TPR repeat</keyword>
<evidence type="ECO:0000256" key="3">
    <source>
        <dbReference type="ARBA" id="ARBA00022737"/>
    </source>
</evidence>
<dbReference type="RefSeq" id="WP_390200328.1">
    <property type="nucleotide sequence ID" value="NZ_JBHSDV010000005.1"/>
</dbReference>
<dbReference type="PANTHER" id="PTHR46630">
    <property type="entry name" value="TETRATRICOPEPTIDE REPEAT PROTEIN 29"/>
    <property type="match status" value="1"/>
</dbReference>
<evidence type="ECO:0000313" key="8">
    <source>
        <dbReference type="Proteomes" id="UP001595880"/>
    </source>
</evidence>
<protein>
    <submittedName>
        <fullName evidence="7">Tetratricopeptide repeat protein</fullName>
    </submittedName>
</protein>
<dbReference type="PROSITE" id="PS50005">
    <property type="entry name" value="TPR"/>
    <property type="match status" value="2"/>
</dbReference>
<feature type="repeat" description="TPR" evidence="6">
    <location>
        <begin position="135"/>
        <end position="168"/>
    </location>
</feature>
<feature type="repeat" description="TPR" evidence="6">
    <location>
        <begin position="258"/>
        <end position="291"/>
    </location>
</feature>
<dbReference type="Gene3D" id="1.25.40.10">
    <property type="entry name" value="Tetratricopeptide repeat domain"/>
    <property type="match status" value="2"/>
</dbReference>
<sequence>MSKVDIFNIEESIQEHIHEGNEKELRNIADHFKKGQFETVIENIHAFEAQYEVNESLKKLFTMLQATSLIQMDEHTKAKELLNDLYESSKNASIEELHLYGDIAFMCDYKLARKIMANVTKQMEETNYSDPLAITRAFLSLGEAEENLQKYKRAIKYYKKGLDYLMESPNKQHQMVIFLHYKLGGLHSMTNQIDEAIRYLQLTLEQTMQDHSEIEFNTLVSLAKMYGQKKQYDKANQLLEQALPLLAHSSLKNKLVHAEAYTELAYNHFDLSQFEQAIPYYNQAIDTHKQLPHYSSRELGMIYMQYAHCLIQVETYNQKQISKIYGLALEELEKTEDYNLIESALADIIAFHEKIGDSKKKHYYEDLFVKLINKRKMDSVSKG</sequence>
<evidence type="ECO:0000256" key="6">
    <source>
        <dbReference type="PROSITE-ProRule" id="PRU00339"/>
    </source>
</evidence>
<gene>
    <name evidence="7" type="ORF">ACFOZ1_14150</name>
</gene>
<dbReference type="EMBL" id="JBHSDV010000005">
    <property type="protein sequence ID" value="MFC4388941.1"/>
    <property type="molecule type" value="Genomic_DNA"/>
</dbReference>
<dbReference type="Proteomes" id="UP001595880">
    <property type="component" value="Unassembled WGS sequence"/>
</dbReference>
<keyword evidence="2" id="KW-0963">Cytoplasm</keyword>
<organism evidence="7 8">
    <name type="scientific">Gracilibacillus marinus</name>
    <dbReference type="NCBI Taxonomy" id="630535"/>
    <lineage>
        <taxon>Bacteria</taxon>
        <taxon>Bacillati</taxon>
        <taxon>Bacillota</taxon>
        <taxon>Bacilli</taxon>
        <taxon>Bacillales</taxon>
        <taxon>Bacillaceae</taxon>
        <taxon>Gracilibacillus</taxon>
    </lineage>
</organism>
<evidence type="ECO:0000256" key="4">
    <source>
        <dbReference type="ARBA" id="ARBA00022803"/>
    </source>
</evidence>
<comment type="caution">
    <text evidence="7">The sequence shown here is derived from an EMBL/GenBank/DDBJ whole genome shotgun (WGS) entry which is preliminary data.</text>
</comment>
<evidence type="ECO:0000256" key="5">
    <source>
        <dbReference type="ARBA" id="ARBA00038253"/>
    </source>
</evidence>
<keyword evidence="8" id="KW-1185">Reference proteome</keyword>
<comment type="subcellular location">
    <subcellularLocation>
        <location evidence="1">Cytoplasm</location>
    </subcellularLocation>
</comment>
<dbReference type="InterPro" id="IPR051476">
    <property type="entry name" value="Bac_ResReg_Asp_Phosphatase"/>
</dbReference>
<comment type="similarity">
    <text evidence="5">Belongs to the Rap family.</text>
</comment>
<evidence type="ECO:0000256" key="1">
    <source>
        <dbReference type="ARBA" id="ARBA00004496"/>
    </source>
</evidence>
<dbReference type="InterPro" id="IPR019734">
    <property type="entry name" value="TPR_rpt"/>
</dbReference>
<dbReference type="Pfam" id="PF13424">
    <property type="entry name" value="TPR_12"/>
    <property type="match status" value="2"/>
</dbReference>
<proteinExistence type="inferred from homology"/>
<dbReference type="InterPro" id="IPR011990">
    <property type="entry name" value="TPR-like_helical_dom_sf"/>
</dbReference>